<sequence>MSVVTPGGGSCPARARNPHTRKEAAVTERSEGTINTARPAHAEAERQRGVGVSDAKKDRVDFWFDPLCPWCWITSRWILEVEQVRDIDVNFHVMSLAVLNEGRDNLPEQYQELMKTAWGPVRVAIAAAEANGDKVLAPFYTALGTRLHNRRAELEAAHGDQLLTVAVAEALAEVGLPAELAEAAQSTDFDEALRRSHHEGMDKVGKDVGTPTIHVNGVAFFGPVLSRIPRGEVAGTVWDGVVALASYPHFFELKRTRTEDPEFG</sequence>
<dbReference type="InterPro" id="IPR036249">
    <property type="entry name" value="Thioredoxin-like_sf"/>
</dbReference>
<dbReference type="InterPro" id="IPR053977">
    <property type="entry name" value="Rv2466c-like"/>
</dbReference>
<comment type="caution">
    <text evidence="2">The sequence shown here is derived from an EMBL/GenBank/DDBJ whole genome shotgun (WGS) entry which is preliminary data.</text>
</comment>
<evidence type="ECO:0000313" key="2">
    <source>
        <dbReference type="EMBL" id="MBL1078594.1"/>
    </source>
</evidence>
<dbReference type="Proteomes" id="UP000602198">
    <property type="component" value="Unassembled WGS sequence"/>
</dbReference>
<feature type="compositionally biased region" description="Basic and acidic residues" evidence="1">
    <location>
        <begin position="20"/>
        <end position="31"/>
    </location>
</feature>
<feature type="region of interest" description="Disordered" evidence="1">
    <location>
        <begin position="1"/>
        <end position="49"/>
    </location>
</feature>
<evidence type="ECO:0000256" key="1">
    <source>
        <dbReference type="SAM" id="MobiDB-lite"/>
    </source>
</evidence>
<gene>
    <name evidence="2" type="ORF">JK358_29735</name>
</gene>
<feature type="compositionally biased region" description="Basic and acidic residues" evidence="1">
    <location>
        <begin position="40"/>
        <end position="49"/>
    </location>
</feature>
<name>A0ABS1MFW2_9NOCA</name>
<protein>
    <submittedName>
        <fullName evidence="2">DsbA family protein</fullName>
    </submittedName>
</protein>
<dbReference type="EMBL" id="JAERRJ010000012">
    <property type="protein sequence ID" value="MBL1078594.1"/>
    <property type="molecule type" value="Genomic_DNA"/>
</dbReference>
<proteinExistence type="predicted"/>
<reference evidence="2 3" key="1">
    <citation type="submission" date="2021-01" db="EMBL/GenBank/DDBJ databases">
        <title>WGS of actinomycetes isolated from Thailand.</title>
        <authorList>
            <person name="Thawai C."/>
        </authorList>
    </citation>
    <scope>NUCLEOTIDE SEQUENCE [LARGE SCALE GENOMIC DNA]</scope>
    <source>
        <strain evidence="2 3">LPG 2</strain>
    </source>
</reference>
<keyword evidence="3" id="KW-1185">Reference proteome</keyword>
<dbReference type="Pfam" id="PF22234">
    <property type="entry name" value="Rv2466c-like"/>
    <property type="match status" value="1"/>
</dbReference>
<organism evidence="2 3">
    <name type="scientific">Nocardia acididurans</name>
    <dbReference type="NCBI Taxonomy" id="2802282"/>
    <lineage>
        <taxon>Bacteria</taxon>
        <taxon>Bacillati</taxon>
        <taxon>Actinomycetota</taxon>
        <taxon>Actinomycetes</taxon>
        <taxon>Mycobacteriales</taxon>
        <taxon>Nocardiaceae</taxon>
        <taxon>Nocardia</taxon>
    </lineage>
</organism>
<accession>A0ABS1MFW2</accession>
<dbReference type="Gene3D" id="3.40.30.10">
    <property type="entry name" value="Glutaredoxin"/>
    <property type="match status" value="1"/>
</dbReference>
<dbReference type="SUPFAM" id="SSF52833">
    <property type="entry name" value="Thioredoxin-like"/>
    <property type="match status" value="1"/>
</dbReference>
<evidence type="ECO:0000313" key="3">
    <source>
        <dbReference type="Proteomes" id="UP000602198"/>
    </source>
</evidence>
<feature type="compositionally biased region" description="Gly residues" evidence="1">
    <location>
        <begin position="1"/>
        <end position="10"/>
    </location>
</feature>